<dbReference type="GO" id="GO:0005886">
    <property type="term" value="C:plasma membrane"/>
    <property type="evidence" value="ECO:0007669"/>
    <property type="project" value="TreeGrafter"/>
</dbReference>
<dbReference type="AlphaFoldDB" id="A0A7H0GPZ6"/>
<keyword evidence="4" id="KW-1185">Reference proteome</keyword>
<organism evidence="3 4">
    <name type="scientific">Diaphorobacter aerolatus</name>
    <dbReference type="NCBI Taxonomy" id="1288495"/>
    <lineage>
        <taxon>Bacteria</taxon>
        <taxon>Pseudomonadati</taxon>
        <taxon>Pseudomonadota</taxon>
        <taxon>Betaproteobacteria</taxon>
        <taxon>Burkholderiales</taxon>
        <taxon>Comamonadaceae</taxon>
        <taxon>Diaphorobacter</taxon>
    </lineage>
</organism>
<evidence type="ECO:0000313" key="3">
    <source>
        <dbReference type="EMBL" id="QNP50362.1"/>
    </source>
</evidence>
<dbReference type="InterPro" id="IPR003848">
    <property type="entry name" value="DUF218"/>
</dbReference>
<dbReference type="InterPro" id="IPR051599">
    <property type="entry name" value="Cell_Envelope_Assoc"/>
</dbReference>
<feature type="transmembrane region" description="Helical" evidence="1">
    <location>
        <begin position="6"/>
        <end position="26"/>
    </location>
</feature>
<dbReference type="CDD" id="cd06259">
    <property type="entry name" value="YdcF-like"/>
    <property type="match status" value="1"/>
</dbReference>
<dbReference type="PANTHER" id="PTHR30336">
    <property type="entry name" value="INNER MEMBRANE PROTEIN, PROBABLE PERMEASE"/>
    <property type="match status" value="1"/>
</dbReference>
<accession>A0A7H0GPZ6</accession>
<reference evidence="3 4" key="1">
    <citation type="submission" date="2020-08" db="EMBL/GenBank/DDBJ databases">
        <title>Genome sequence of Diaphorobacter aerolatus KACC 16536T.</title>
        <authorList>
            <person name="Hyun D.-W."/>
            <person name="Bae J.-W."/>
        </authorList>
    </citation>
    <scope>NUCLEOTIDE SEQUENCE [LARGE SCALE GENOMIC DNA]</scope>
    <source>
        <strain evidence="3 4">KACC 16536</strain>
    </source>
</reference>
<keyword evidence="1" id="KW-0812">Transmembrane</keyword>
<keyword evidence="1" id="KW-1133">Transmembrane helix</keyword>
<dbReference type="PANTHER" id="PTHR30336:SF20">
    <property type="entry name" value="DUF218 DOMAIN-CONTAINING PROTEIN"/>
    <property type="match status" value="1"/>
</dbReference>
<dbReference type="KEGG" id="daer:H9K75_02025"/>
<gene>
    <name evidence="3" type="ORF">H9K75_02025</name>
</gene>
<sequence length="236" mass="25850">MMYGMFNVGIIVPAVTGTALLCMVIWRGRISLALERHALLRRLWRLGWMVFALWLISLLAFWLRIAQQTHDDKPAAAVDAIIVLGSATRDGQPSQTLAQRLDVAARLARAQPAALVVTSGGVDFGEVESEGRIMSRYLEQKHGIAPQRLIMEEKSTSTALNLSLSLALLAERGVSSNSSIAIVTSDFHTLRALGIAQKAGLTNAHTVGAPTPLSIRFNAWLREYFAVASSWLLREF</sequence>
<feature type="domain" description="DUF218" evidence="2">
    <location>
        <begin position="79"/>
        <end position="235"/>
    </location>
</feature>
<keyword evidence="1" id="KW-0472">Membrane</keyword>
<dbReference type="EMBL" id="CP060783">
    <property type="protein sequence ID" value="QNP50362.1"/>
    <property type="molecule type" value="Genomic_DNA"/>
</dbReference>
<dbReference type="Gene3D" id="3.40.50.620">
    <property type="entry name" value="HUPs"/>
    <property type="match status" value="1"/>
</dbReference>
<feature type="transmembrane region" description="Helical" evidence="1">
    <location>
        <begin position="46"/>
        <end position="65"/>
    </location>
</feature>
<evidence type="ECO:0000259" key="2">
    <source>
        <dbReference type="Pfam" id="PF02698"/>
    </source>
</evidence>
<dbReference type="Proteomes" id="UP000516028">
    <property type="component" value="Chromosome"/>
</dbReference>
<dbReference type="InterPro" id="IPR014729">
    <property type="entry name" value="Rossmann-like_a/b/a_fold"/>
</dbReference>
<dbReference type="Pfam" id="PF02698">
    <property type="entry name" value="DUF218"/>
    <property type="match status" value="1"/>
</dbReference>
<proteinExistence type="predicted"/>
<evidence type="ECO:0000256" key="1">
    <source>
        <dbReference type="SAM" id="Phobius"/>
    </source>
</evidence>
<protein>
    <submittedName>
        <fullName evidence="3">YdcF family protein</fullName>
    </submittedName>
</protein>
<name>A0A7H0GPZ6_9BURK</name>
<evidence type="ECO:0000313" key="4">
    <source>
        <dbReference type="Proteomes" id="UP000516028"/>
    </source>
</evidence>